<protein>
    <submittedName>
        <fullName evidence="3">HupE/UreJ family protein</fullName>
    </submittedName>
</protein>
<feature type="signal peptide" evidence="2">
    <location>
        <begin position="1"/>
        <end position="30"/>
    </location>
</feature>
<evidence type="ECO:0000313" key="4">
    <source>
        <dbReference type="Proteomes" id="UP001203880"/>
    </source>
</evidence>
<dbReference type="EMBL" id="JAMFMB010000001">
    <property type="protein sequence ID" value="MCL6282032.1"/>
    <property type="molecule type" value="Genomic_DNA"/>
</dbReference>
<dbReference type="InterPro" id="IPR032809">
    <property type="entry name" value="Put_HupE_UreJ"/>
</dbReference>
<keyword evidence="1" id="KW-0812">Transmembrane</keyword>
<feature type="transmembrane region" description="Helical" evidence="1">
    <location>
        <begin position="233"/>
        <end position="256"/>
    </location>
</feature>
<keyword evidence="1" id="KW-1133">Transmembrane helix</keyword>
<keyword evidence="2" id="KW-0732">Signal</keyword>
<feature type="transmembrane region" description="Helical" evidence="1">
    <location>
        <begin position="262"/>
        <end position="280"/>
    </location>
</feature>
<evidence type="ECO:0000256" key="1">
    <source>
        <dbReference type="SAM" id="Phobius"/>
    </source>
</evidence>
<keyword evidence="1" id="KW-0472">Membrane</keyword>
<comment type="caution">
    <text evidence="3">The sequence shown here is derived from an EMBL/GenBank/DDBJ whole genome shotgun (WGS) entry which is preliminary data.</text>
</comment>
<feature type="chain" id="PRO_5045838720" evidence="2">
    <location>
        <begin position="31"/>
        <end position="380"/>
    </location>
</feature>
<evidence type="ECO:0000256" key="2">
    <source>
        <dbReference type="SAM" id="SignalP"/>
    </source>
</evidence>
<organism evidence="3 4">
    <name type="scientific">Ruegeria spongiae</name>
    <dbReference type="NCBI Taxonomy" id="2942209"/>
    <lineage>
        <taxon>Bacteria</taxon>
        <taxon>Pseudomonadati</taxon>
        <taxon>Pseudomonadota</taxon>
        <taxon>Alphaproteobacteria</taxon>
        <taxon>Rhodobacterales</taxon>
        <taxon>Roseobacteraceae</taxon>
        <taxon>Ruegeria</taxon>
    </lineage>
</organism>
<reference evidence="3" key="1">
    <citation type="submission" date="2022-05" db="EMBL/GenBank/DDBJ databases">
        <authorList>
            <person name="Park J.-S."/>
        </authorList>
    </citation>
    <scope>NUCLEOTIDE SEQUENCE</scope>
    <source>
        <strain evidence="3">2012CJ41-6</strain>
    </source>
</reference>
<sequence length="380" mass="41276">MAGTFHAMHLRLRLWVLLSSLWCLCAPALAHEVTPSIADFSVSEGQLTMEFRLNVEAFLAGIDLDGMSDTDESELSTNYDSYRAMGSAELEPLVRDFAIGWIETLAVDVGGPVDLSFEGVRIPVIGDTDLPRASHLLFAGGVPAAAREFRMTWPGGAGDLVLRQQGVKDPYTGYLKGGETSPAIALAGGAALGPMATFQAYVPIGFEHILPYGIDHILFVLGLFFLSPRLRPLVWQISAFTLAHTLTLALGTLGVVQVRPEIVEPLIALSIVFVALENIFVRRLYPWRVVVVFGFGLLHGLGFATVLGEYGLPAAQFIPALVGFNIGVEIGQLTVIAIAFLTVGLWFRDRSWYRGRIAIPASLVIAGIGAYWFVERVYLT</sequence>
<feature type="transmembrane region" description="Helical" evidence="1">
    <location>
        <begin position="357"/>
        <end position="374"/>
    </location>
</feature>
<proteinExistence type="predicted"/>
<dbReference type="Pfam" id="PF13795">
    <property type="entry name" value="HupE_UreJ_2"/>
    <property type="match status" value="1"/>
</dbReference>
<keyword evidence="4" id="KW-1185">Reference proteome</keyword>
<dbReference type="RefSeq" id="WP_249705977.1">
    <property type="nucleotide sequence ID" value="NZ_JAMFMB010000001.1"/>
</dbReference>
<dbReference type="Proteomes" id="UP001203880">
    <property type="component" value="Unassembled WGS sequence"/>
</dbReference>
<feature type="transmembrane region" description="Helical" evidence="1">
    <location>
        <begin position="209"/>
        <end position="226"/>
    </location>
</feature>
<feature type="transmembrane region" description="Helical" evidence="1">
    <location>
        <begin position="287"/>
        <end position="308"/>
    </location>
</feature>
<accession>A0ABT0PXZ4</accession>
<feature type="transmembrane region" description="Helical" evidence="1">
    <location>
        <begin position="320"/>
        <end position="345"/>
    </location>
</feature>
<gene>
    <name evidence="3" type="ORF">M3P21_00690</name>
</gene>
<evidence type="ECO:0000313" key="3">
    <source>
        <dbReference type="EMBL" id="MCL6282032.1"/>
    </source>
</evidence>
<name>A0ABT0PXZ4_9RHOB</name>